<keyword evidence="4 8" id="KW-0812">Transmembrane</keyword>
<keyword evidence="3" id="KW-0337">GPI-anchor biosynthesis</keyword>
<protein>
    <recommendedName>
        <fullName evidence="9">CWH43-like N-terminal domain-containing protein</fullName>
    </recommendedName>
</protein>
<dbReference type="InterPro" id="IPR039545">
    <property type="entry name" value="PGAP2"/>
</dbReference>
<organism evidence="10 11">
    <name type="scientific">Polypedilum vanderplanki</name>
    <name type="common">Sleeping chironomid midge</name>
    <dbReference type="NCBI Taxonomy" id="319348"/>
    <lineage>
        <taxon>Eukaryota</taxon>
        <taxon>Metazoa</taxon>
        <taxon>Ecdysozoa</taxon>
        <taxon>Arthropoda</taxon>
        <taxon>Hexapoda</taxon>
        <taxon>Insecta</taxon>
        <taxon>Pterygota</taxon>
        <taxon>Neoptera</taxon>
        <taxon>Endopterygota</taxon>
        <taxon>Diptera</taxon>
        <taxon>Nematocera</taxon>
        <taxon>Chironomoidea</taxon>
        <taxon>Chironomidae</taxon>
        <taxon>Chironominae</taxon>
        <taxon>Polypedilum</taxon>
        <taxon>Polypedilum</taxon>
    </lineage>
</organism>
<feature type="domain" description="CWH43-like N-terminal" evidence="9">
    <location>
        <begin position="26"/>
        <end position="245"/>
    </location>
</feature>
<feature type="transmembrane region" description="Helical" evidence="8">
    <location>
        <begin position="191"/>
        <end position="209"/>
    </location>
</feature>
<dbReference type="PANTHER" id="PTHR12892">
    <property type="entry name" value="FGF RECEPTOR ACTIVATING PROTEIN 1"/>
    <property type="match status" value="1"/>
</dbReference>
<evidence type="ECO:0000256" key="6">
    <source>
        <dbReference type="ARBA" id="ARBA00023034"/>
    </source>
</evidence>
<dbReference type="EMBL" id="JADBJN010000002">
    <property type="protein sequence ID" value="KAG5676754.1"/>
    <property type="molecule type" value="Genomic_DNA"/>
</dbReference>
<dbReference type="OrthoDB" id="68581at2759"/>
<dbReference type="Proteomes" id="UP001107558">
    <property type="component" value="Chromosome 2"/>
</dbReference>
<evidence type="ECO:0000256" key="8">
    <source>
        <dbReference type="SAM" id="Phobius"/>
    </source>
</evidence>
<comment type="similarity">
    <text evidence="2">Belongs to the PGAP2 family.</text>
</comment>
<keyword evidence="7 8" id="KW-0472">Membrane</keyword>
<feature type="transmembrane region" description="Helical" evidence="8">
    <location>
        <begin position="81"/>
        <end position="103"/>
    </location>
</feature>
<gene>
    <name evidence="10" type="ORF">PVAND_006563</name>
</gene>
<keyword evidence="6" id="KW-0333">Golgi apparatus</keyword>
<feature type="transmembrane region" description="Helical" evidence="8">
    <location>
        <begin position="115"/>
        <end position="137"/>
    </location>
</feature>
<dbReference type="InterPro" id="IPR019402">
    <property type="entry name" value="CWH43_N"/>
</dbReference>
<dbReference type="GO" id="GO:0006506">
    <property type="term" value="P:GPI anchor biosynthetic process"/>
    <property type="evidence" value="ECO:0007669"/>
    <property type="project" value="UniProtKB-KW"/>
</dbReference>
<dbReference type="AlphaFoldDB" id="A0A9J6C419"/>
<evidence type="ECO:0000256" key="7">
    <source>
        <dbReference type="ARBA" id="ARBA00023136"/>
    </source>
</evidence>
<name>A0A9J6C419_POLVA</name>
<feature type="transmembrane region" description="Helical" evidence="8">
    <location>
        <begin position="28"/>
        <end position="52"/>
    </location>
</feature>
<dbReference type="PANTHER" id="PTHR12892:SF11">
    <property type="entry name" value="POST-GPI ATTACHMENT TO PROTEINS FACTOR 2"/>
    <property type="match status" value="1"/>
</dbReference>
<dbReference type="GO" id="GO:0005789">
    <property type="term" value="C:endoplasmic reticulum membrane"/>
    <property type="evidence" value="ECO:0007669"/>
    <property type="project" value="TreeGrafter"/>
</dbReference>
<comment type="subcellular location">
    <subcellularLocation>
        <location evidence="1">Golgi apparatus membrane</location>
        <topology evidence="1">Multi-pass membrane protein</topology>
    </subcellularLocation>
</comment>
<feature type="transmembrane region" description="Helical" evidence="8">
    <location>
        <begin position="215"/>
        <end position="235"/>
    </location>
</feature>
<proteinExistence type="inferred from homology"/>
<evidence type="ECO:0000256" key="2">
    <source>
        <dbReference type="ARBA" id="ARBA00007414"/>
    </source>
</evidence>
<dbReference type="GO" id="GO:0000139">
    <property type="term" value="C:Golgi membrane"/>
    <property type="evidence" value="ECO:0007669"/>
    <property type="project" value="UniProtKB-SubCell"/>
</dbReference>
<evidence type="ECO:0000313" key="10">
    <source>
        <dbReference type="EMBL" id="KAG5676754.1"/>
    </source>
</evidence>
<sequence>MLPAYQRIKDEGSREDEIPLFQISFAKFSLFTVSLPLFSFIFCVIWSITFFFEQSVSTHCHVWNYLPSISAAIGAFQPQAIVWQTAIVIHFLPRLTVTWMYFNYYNRIVRRNRQIVANLAIFLNLIENVCLLGLSLYNSTDYYDYHKVFFCTFIVTSEIYMMMSYYLNLYARRDPNLNSREEKSLVLKRNLCIINVISILLATYFFIRHNDRCEGGIYTLFAFFEYIVVLTNMGFHLTSIYDFHNQYLTFDWKYGLRSWS</sequence>
<evidence type="ECO:0000256" key="1">
    <source>
        <dbReference type="ARBA" id="ARBA00004653"/>
    </source>
</evidence>
<evidence type="ECO:0000259" key="9">
    <source>
        <dbReference type="Pfam" id="PF10277"/>
    </source>
</evidence>
<evidence type="ECO:0000256" key="3">
    <source>
        <dbReference type="ARBA" id="ARBA00022502"/>
    </source>
</evidence>
<keyword evidence="11" id="KW-1185">Reference proteome</keyword>
<keyword evidence="5 8" id="KW-1133">Transmembrane helix</keyword>
<dbReference type="Pfam" id="PF10277">
    <property type="entry name" value="Frag1"/>
    <property type="match status" value="1"/>
</dbReference>
<accession>A0A9J6C419</accession>
<evidence type="ECO:0000256" key="4">
    <source>
        <dbReference type="ARBA" id="ARBA00022692"/>
    </source>
</evidence>
<evidence type="ECO:0000256" key="5">
    <source>
        <dbReference type="ARBA" id="ARBA00022989"/>
    </source>
</evidence>
<reference evidence="10" key="1">
    <citation type="submission" date="2021-03" db="EMBL/GenBank/DDBJ databases">
        <title>Chromosome level genome of the anhydrobiotic midge Polypedilum vanderplanki.</title>
        <authorList>
            <person name="Yoshida Y."/>
            <person name="Kikawada T."/>
            <person name="Gusev O."/>
        </authorList>
    </citation>
    <scope>NUCLEOTIDE SEQUENCE</scope>
    <source>
        <strain evidence="10">NIAS01</strain>
        <tissue evidence="10">Whole body or cell culture</tissue>
    </source>
</reference>
<comment type="caution">
    <text evidence="10">The sequence shown here is derived from an EMBL/GenBank/DDBJ whole genome shotgun (WGS) entry which is preliminary data.</text>
</comment>
<evidence type="ECO:0000313" key="11">
    <source>
        <dbReference type="Proteomes" id="UP001107558"/>
    </source>
</evidence>
<feature type="transmembrane region" description="Helical" evidence="8">
    <location>
        <begin position="149"/>
        <end position="170"/>
    </location>
</feature>